<gene>
    <name evidence="2" type="ORF">ASCRUDRAFT_76814</name>
</gene>
<dbReference type="GeneID" id="30967267"/>
<name>A0A1D2VDZ7_9ASCO</name>
<dbReference type="InParanoid" id="A0A1D2VDZ7"/>
<reference evidence="3" key="1">
    <citation type="submission" date="2016-05" db="EMBL/GenBank/DDBJ databases">
        <title>Comparative genomics of biotechnologically important yeasts.</title>
        <authorList>
            <consortium name="DOE Joint Genome Institute"/>
            <person name="Riley R."/>
            <person name="Haridas S."/>
            <person name="Wolfe K.H."/>
            <person name="Lopes M.R."/>
            <person name="Hittinger C.T."/>
            <person name="Goker M."/>
            <person name="Salamov A."/>
            <person name="Wisecaver J."/>
            <person name="Long T.M."/>
            <person name="Aerts A.L."/>
            <person name="Barry K."/>
            <person name="Choi C."/>
            <person name="Clum A."/>
            <person name="Coughlan A.Y."/>
            <person name="Deshpande S."/>
            <person name="Douglass A.P."/>
            <person name="Hanson S.J."/>
            <person name="Klenk H.-P."/>
            <person name="Labutti K."/>
            <person name="Lapidus A."/>
            <person name="Lindquist E."/>
            <person name="Lipzen A."/>
            <person name="Meier-Kolthoff J.P."/>
            <person name="Ohm R.A."/>
            <person name="Otillar R.P."/>
            <person name="Pangilinan J."/>
            <person name="Peng Y."/>
            <person name="Rokas A."/>
            <person name="Rosa C.A."/>
            <person name="Scheuner C."/>
            <person name="Sibirny A.A."/>
            <person name="Slot J.C."/>
            <person name="Stielow J.B."/>
            <person name="Sun H."/>
            <person name="Kurtzman C.P."/>
            <person name="Blackwell M."/>
            <person name="Grigoriev I.V."/>
            <person name="Jeffries T.W."/>
        </authorList>
    </citation>
    <scope>NUCLEOTIDE SEQUENCE [LARGE SCALE GENOMIC DNA]</scope>
    <source>
        <strain evidence="3">DSM 1968</strain>
    </source>
</reference>
<feature type="compositionally biased region" description="Basic and acidic residues" evidence="1">
    <location>
        <begin position="39"/>
        <end position="57"/>
    </location>
</feature>
<sequence>MKSRLKSRTIFQIETSELCSDKKSLIQATLFISTGVQKTTEHRPATKHVCQSEHPKQ</sequence>
<feature type="region of interest" description="Disordered" evidence="1">
    <location>
        <begin position="36"/>
        <end position="57"/>
    </location>
</feature>
<dbReference type="AlphaFoldDB" id="A0A1D2VDZ7"/>
<evidence type="ECO:0000256" key="1">
    <source>
        <dbReference type="SAM" id="MobiDB-lite"/>
    </source>
</evidence>
<dbReference type="RefSeq" id="XP_020046178.1">
    <property type="nucleotide sequence ID" value="XM_020193631.1"/>
</dbReference>
<dbReference type="EMBL" id="KV454484">
    <property type="protein sequence ID" value="ODV59871.1"/>
    <property type="molecule type" value="Genomic_DNA"/>
</dbReference>
<organism evidence="2 3">
    <name type="scientific">Ascoidea rubescens DSM 1968</name>
    <dbReference type="NCBI Taxonomy" id="1344418"/>
    <lineage>
        <taxon>Eukaryota</taxon>
        <taxon>Fungi</taxon>
        <taxon>Dikarya</taxon>
        <taxon>Ascomycota</taxon>
        <taxon>Saccharomycotina</taxon>
        <taxon>Saccharomycetes</taxon>
        <taxon>Ascoideaceae</taxon>
        <taxon>Ascoidea</taxon>
    </lineage>
</organism>
<keyword evidence="3" id="KW-1185">Reference proteome</keyword>
<evidence type="ECO:0000313" key="3">
    <source>
        <dbReference type="Proteomes" id="UP000095038"/>
    </source>
</evidence>
<evidence type="ECO:0000313" key="2">
    <source>
        <dbReference type="EMBL" id="ODV59871.1"/>
    </source>
</evidence>
<protein>
    <submittedName>
        <fullName evidence="2">Uncharacterized protein</fullName>
    </submittedName>
</protein>
<dbReference type="Proteomes" id="UP000095038">
    <property type="component" value="Unassembled WGS sequence"/>
</dbReference>
<proteinExistence type="predicted"/>
<accession>A0A1D2VDZ7</accession>